<evidence type="ECO:0000256" key="15">
    <source>
        <dbReference type="PROSITE-ProRule" id="PRU01319"/>
    </source>
</evidence>
<dbReference type="PROSITE" id="PS51975">
    <property type="entry name" value="RNASE_H_2"/>
    <property type="match status" value="1"/>
</dbReference>
<keyword evidence="8 14" id="KW-0963">Cytoplasm</keyword>
<dbReference type="STRING" id="1266370.NITGR_380016"/>
<evidence type="ECO:0000256" key="1">
    <source>
        <dbReference type="ARBA" id="ARBA00000077"/>
    </source>
</evidence>
<comment type="caution">
    <text evidence="18">The sequence shown here is derived from an EMBL/GenBank/DDBJ whole genome shotgun (WGS) entry which is preliminary data.</text>
</comment>
<dbReference type="InterPro" id="IPR001352">
    <property type="entry name" value="RNase_HII/HIII"/>
</dbReference>
<dbReference type="HOGENOM" id="CLU_036532_3_2_0"/>
<reference evidence="18 19" key="1">
    <citation type="journal article" date="2013" name="Front. Microbiol.">
        <title>The genome of Nitrospina gracilis illuminates the metabolism and evolution of the major marine nitrite oxidizer.</title>
        <authorList>
            <person name="Luecker S."/>
            <person name="Nowka B."/>
            <person name="Rattei T."/>
            <person name="Spieck E."/>
            <person name="and Daims H."/>
        </authorList>
    </citation>
    <scope>NUCLEOTIDE SEQUENCE [LARGE SCALE GENOMIC DNA]</scope>
    <source>
        <strain evidence="18 19">3/211</strain>
    </source>
</reference>
<dbReference type="CDD" id="cd07182">
    <property type="entry name" value="RNase_HII_bacteria_HII_like"/>
    <property type="match status" value="1"/>
</dbReference>
<evidence type="ECO:0000256" key="14">
    <source>
        <dbReference type="HAMAP-Rule" id="MF_00052"/>
    </source>
</evidence>
<feature type="binding site" evidence="14 15">
    <location>
        <position position="21"/>
    </location>
    <ligand>
        <name>a divalent metal cation</name>
        <dbReference type="ChEBI" id="CHEBI:60240"/>
    </ligand>
</feature>
<dbReference type="InterPro" id="IPR022898">
    <property type="entry name" value="RNase_HII"/>
</dbReference>
<comment type="subcellular location">
    <subcellularLocation>
        <location evidence="4 14">Cytoplasm</location>
    </subcellularLocation>
</comment>
<dbReference type="EC" id="3.1.26.4" evidence="6 14"/>
<keyword evidence="19" id="KW-1185">Reference proteome</keyword>
<dbReference type="AlphaFoldDB" id="M1YYK2"/>
<evidence type="ECO:0000259" key="17">
    <source>
        <dbReference type="PROSITE" id="PS51975"/>
    </source>
</evidence>
<comment type="catalytic activity">
    <reaction evidence="1 14 15 16">
        <text>Endonucleolytic cleavage to 5'-phosphomonoester.</text>
        <dbReference type="EC" id="3.1.26.4"/>
    </reaction>
</comment>
<dbReference type="InterPro" id="IPR024567">
    <property type="entry name" value="RNase_HII/HIII_dom"/>
</dbReference>
<dbReference type="GO" id="GO:0032299">
    <property type="term" value="C:ribonuclease H2 complex"/>
    <property type="evidence" value="ECO:0007669"/>
    <property type="project" value="TreeGrafter"/>
</dbReference>
<name>M1YYK2_NITG3</name>
<feature type="binding site" evidence="14 15">
    <location>
        <position position="20"/>
    </location>
    <ligand>
        <name>a divalent metal cation</name>
        <dbReference type="ChEBI" id="CHEBI:60240"/>
    </ligand>
</feature>
<feature type="binding site" evidence="14 15">
    <location>
        <position position="112"/>
    </location>
    <ligand>
        <name>a divalent metal cation</name>
        <dbReference type="ChEBI" id="CHEBI:60240"/>
    </ligand>
</feature>
<evidence type="ECO:0000313" key="18">
    <source>
        <dbReference type="EMBL" id="CCQ90775.1"/>
    </source>
</evidence>
<keyword evidence="11 14" id="KW-0255">Endonuclease</keyword>
<comment type="cofactor">
    <cofactor evidence="14 15">
        <name>Mn(2+)</name>
        <dbReference type="ChEBI" id="CHEBI:29035"/>
    </cofactor>
    <cofactor evidence="14 15">
        <name>Mg(2+)</name>
        <dbReference type="ChEBI" id="CHEBI:18420"/>
    </cofactor>
    <text evidence="14 15">Manganese or magnesium. Binds 1 divalent metal ion per monomer in the absence of substrate. May bind a second metal ion after substrate binding.</text>
</comment>
<comment type="cofactor">
    <cofactor evidence="2">
        <name>Mg(2+)</name>
        <dbReference type="ChEBI" id="CHEBI:18420"/>
    </cofactor>
</comment>
<evidence type="ECO:0000256" key="12">
    <source>
        <dbReference type="ARBA" id="ARBA00022801"/>
    </source>
</evidence>
<dbReference type="Pfam" id="PF01351">
    <property type="entry name" value="RNase_HII"/>
    <property type="match status" value="1"/>
</dbReference>
<keyword evidence="9 14" id="KW-0540">Nuclease</keyword>
<dbReference type="NCBIfam" id="NF000594">
    <property type="entry name" value="PRK00015.1-1"/>
    <property type="match status" value="1"/>
</dbReference>
<dbReference type="InterPro" id="IPR036397">
    <property type="entry name" value="RNaseH_sf"/>
</dbReference>
<dbReference type="NCBIfam" id="NF000595">
    <property type="entry name" value="PRK00015.1-3"/>
    <property type="match status" value="1"/>
</dbReference>
<dbReference type="FunCoup" id="M1YYK2">
    <property type="interactions" value="315"/>
</dbReference>
<organism evidence="18 19">
    <name type="scientific">Nitrospina gracilis (strain 3/211)</name>
    <dbReference type="NCBI Taxonomy" id="1266370"/>
    <lineage>
        <taxon>Bacteria</taxon>
        <taxon>Pseudomonadati</taxon>
        <taxon>Nitrospinota/Tectimicrobiota group</taxon>
        <taxon>Nitrospinota</taxon>
        <taxon>Nitrospinia</taxon>
        <taxon>Nitrospinales</taxon>
        <taxon>Nitrospinaceae</taxon>
        <taxon>Nitrospina</taxon>
    </lineage>
</organism>
<evidence type="ECO:0000256" key="6">
    <source>
        <dbReference type="ARBA" id="ARBA00012180"/>
    </source>
</evidence>
<dbReference type="PANTHER" id="PTHR10954">
    <property type="entry name" value="RIBONUCLEASE H2 SUBUNIT A"/>
    <property type="match status" value="1"/>
</dbReference>
<evidence type="ECO:0000313" key="19">
    <source>
        <dbReference type="Proteomes" id="UP000011704"/>
    </source>
</evidence>
<dbReference type="InParanoid" id="M1YYK2"/>
<evidence type="ECO:0000256" key="4">
    <source>
        <dbReference type="ARBA" id="ARBA00004496"/>
    </source>
</evidence>
<dbReference type="EMBL" id="CAQJ01000042">
    <property type="protein sequence ID" value="CCQ90775.1"/>
    <property type="molecule type" value="Genomic_DNA"/>
</dbReference>
<evidence type="ECO:0000256" key="3">
    <source>
        <dbReference type="ARBA" id="ARBA00004065"/>
    </source>
</evidence>
<keyword evidence="10 14" id="KW-0479">Metal-binding</keyword>
<accession>M1YYK2</accession>
<dbReference type="GO" id="GO:0005737">
    <property type="term" value="C:cytoplasm"/>
    <property type="evidence" value="ECO:0007669"/>
    <property type="project" value="UniProtKB-SubCell"/>
</dbReference>
<evidence type="ECO:0000256" key="16">
    <source>
        <dbReference type="RuleBase" id="RU003515"/>
    </source>
</evidence>
<evidence type="ECO:0000256" key="9">
    <source>
        <dbReference type="ARBA" id="ARBA00022722"/>
    </source>
</evidence>
<proteinExistence type="inferred from homology"/>
<dbReference type="GO" id="GO:0004523">
    <property type="term" value="F:RNA-DNA hybrid ribonuclease activity"/>
    <property type="evidence" value="ECO:0007669"/>
    <property type="project" value="UniProtKB-UniRule"/>
</dbReference>
<dbReference type="FunFam" id="3.30.420.10:FF:000006">
    <property type="entry name" value="Ribonuclease HII"/>
    <property type="match status" value="1"/>
</dbReference>
<gene>
    <name evidence="14 18" type="primary">rnhB</name>
    <name evidence="18" type="ORF">NITGR_380016</name>
</gene>
<evidence type="ECO:0000256" key="5">
    <source>
        <dbReference type="ARBA" id="ARBA00007383"/>
    </source>
</evidence>
<evidence type="ECO:0000256" key="8">
    <source>
        <dbReference type="ARBA" id="ARBA00022490"/>
    </source>
</evidence>
<keyword evidence="13 14" id="KW-0464">Manganese</keyword>
<dbReference type="Proteomes" id="UP000011704">
    <property type="component" value="Unassembled WGS sequence"/>
</dbReference>
<evidence type="ECO:0000256" key="11">
    <source>
        <dbReference type="ARBA" id="ARBA00022759"/>
    </source>
</evidence>
<dbReference type="GO" id="GO:0043137">
    <property type="term" value="P:DNA replication, removal of RNA primer"/>
    <property type="evidence" value="ECO:0007669"/>
    <property type="project" value="TreeGrafter"/>
</dbReference>
<protein>
    <recommendedName>
        <fullName evidence="7 14">Ribonuclease HII</fullName>
        <shortName evidence="14">RNase HII</shortName>
        <ecNumber evidence="6 14">3.1.26.4</ecNumber>
    </recommendedName>
</protein>
<dbReference type="GO" id="GO:0006298">
    <property type="term" value="P:mismatch repair"/>
    <property type="evidence" value="ECO:0007669"/>
    <property type="project" value="TreeGrafter"/>
</dbReference>
<dbReference type="InterPro" id="IPR012337">
    <property type="entry name" value="RNaseH-like_sf"/>
</dbReference>
<evidence type="ECO:0000256" key="7">
    <source>
        <dbReference type="ARBA" id="ARBA00019179"/>
    </source>
</evidence>
<comment type="similarity">
    <text evidence="5 14 16">Belongs to the RNase HII family.</text>
</comment>
<comment type="function">
    <text evidence="3 14 16">Endonuclease that specifically degrades the RNA of RNA-DNA hybrids.</text>
</comment>
<dbReference type="Gene3D" id="3.30.420.10">
    <property type="entry name" value="Ribonuclease H-like superfamily/Ribonuclease H"/>
    <property type="match status" value="1"/>
</dbReference>
<dbReference type="SUPFAM" id="SSF53098">
    <property type="entry name" value="Ribonuclease H-like"/>
    <property type="match status" value="1"/>
</dbReference>
<evidence type="ECO:0000256" key="2">
    <source>
        <dbReference type="ARBA" id="ARBA00001946"/>
    </source>
</evidence>
<feature type="domain" description="RNase H type-2" evidence="17">
    <location>
        <begin position="14"/>
        <end position="203"/>
    </location>
</feature>
<evidence type="ECO:0000256" key="10">
    <source>
        <dbReference type="ARBA" id="ARBA00022723"/>
    </source>
</evidence>
<sequence>MLDFEREAESNGYQFIAGVDEAGRGPLAGPVVAAAVILPAGLSIPGLDDSKKLTPSQRERLYSVILDVCRAQAIAVVDAATIDAINILQAARLAMKQAVEQVTPNTDLVLIDGNQPIDITVDQQTIIGGDGKSLSIAAASVLAKVHRDRLMDAYHAEYPHYGFDRHKGYGTRFHRDRIREWGPCPIHRQTFKGVKEHLHVSATADSLPSA</sequence>
<dbReference type="GO" id="GO:0003723">
    <property type="term" value="F:RNA binding"/>
    <property type="evidence" value="ECO:0007669"/>
    <property type="project" value="UniProtKB-UniRule"/>
</dbReference>
<dbReference type="GO" id="GO:0030145">
    <property type="term" value="F:manganese ion binding"/>
    <property type="evidence" value="ECO:0007669"/>
    <property type="project" value="UniProtKB-UniRule"/>
</dbReference>
<dbReference type="HAMAP" id="MF_00052_B">
    <property type="entry name" value="RNase_HII_B"/>
    <property type="match status" value="1"/>
</dbReference>
<evidence type="ECO:0000256" key="13">
    <source>
        <dbReference type="ARBA" id="ARBA00023211"/>
    </source>
</evidence>
<keyword evidence="12 14" id="KW-0378">Hydrolase</keyword>
<dbReference type="PANTHER" id="PTHR10954:SF18">
    <property type="entry name" value="RIBONUCLEASE HII"/>
    <property type="match status" value="1"/>
</dbReference>